<dbReference type="GO" id="GO:0042834">
    <property type="term" value="F:peptidoglycan binding"/>
    <property type="evidence" value="ECO:0007669"/>
    <property type="project" value="InterPro"/>
</dbReference>
<evidence type="ECO:0000259" key="3">
    <source>
        <dbReference type="PROSITE" id="PS51724"/>
    </source>
</evidence>
<dbReference type="PROSITE" id="PS51724">
    <property type="entry name" value="SPOR"/>
    <property type="match status" value="1"/>
</dbReference>
<dbReference type="SUPFAM" id="SSF110997">
    <property type="entry name" value="Sporulation related repeat"/>
    <property type="match status" value="1"/>
</dbReference>
<dbReference type="Proteomes" id="UP000478183">
    <property type="component" value="Unassembled WGS sequence"/>
</dbReference>
<dbReference type="OrthoDB" id="8479416at2"/>
<keyword evidence="5" id="KW-1185">Reference proteome</keyword>
<gene>
    <name evidence="4" type="ORF">GL286_06540</name>
</gene>
<dbReference type="AlphaFoldDB" id="A0A6L6J9M4"/>
<accession>A0A6L6J9M4</accession>
<dbReference type="InterPro" id="IPR007730">
    <property type="entry name" value="SPOR-like_dom"/>
</dbReference>
<proteinExistence type="predicted"/>
<name>A0A6L6J9M4_9RHOB</name>
<dbReference type="Pfam" id="PF05036">
    <property type="entry name" value="SPOR"/>
    <property type="match status" value="1"/>
</dbReference>
<organism evidence="4 5">
    <name type="scientific">Paracoccus aestuariivivens</name>
    <dbReference type="NCBI Taxonomy" id="1820333"/>
    <lineage>
        <taxon>Bacteria</taxon>
        <taxon>Pseudomonadati</taxon>
        <taxon>Pseudomonadota</taxon>
        <taxon>Alphaproteobacteria</taxon>
        <taxon>Rhodobacterales</taxon>
        <taxon>Paracoccaceae</taxon>
        <taxon>Paracoccus</taxon>
    </lineage>
</organism>
<protein>
    <submittedName>
        <fullName evidence="4">SPOR domain-containing protein</fullName>
    </submittedName>
</protein>
<feature type="region of interest" description="Disordered" evidence="1">
    <location>
        <begin position="254"/>
        <end position="307"/>
    </location>
</feature>
<keyword evidence="2" id="KW-0812">Transmembrane</keyword>
<sequence>MTTVDFRSGGFQGARPQRYAQDFPYGQHAQSSGYEDELHEEDWDDPRYADAHRGVMVEPQTLLGRLSRLTHYVGALVSVGLIVVLAVWGFKLAVRDVSGVPLIRSMEGEARSAPSDPGGELTDRTGLAVNSVAAGGTAKVADEVAIAPAATGLVEQDLAMGQFGATTQEPSSAVELPLLDEAARVIPLPDGEAAALAESTIEPEAVDEVAVSDTPTTEAPVNEVLTDLAGRETQDTAINQALAEAHAELPVPVAAAVQQSSRPTPRPRRVAAAAATTATDAAPAAAASRPAAAPTAEPDEPAPAKVASGSTLVQIGAFDSDALAKGEWKRVSGKFGNLFSGKSRIVQEAQSGGRTFWRLRAGGFESKDEARKFCAALIAGGIDCIPATAK</sequence>
<evidence type="ECO:0000313" key="4">
    <source>
        <dbReference type="EMBL" id="MTH77377.1"/>
    </source>
</evidence>
<feature type="transmembrane region" description="Helical" evidence="2">
    <location>
        <begin position="69"/>
        <end position="90"/>
    </location>
</feature>
<evidence type="ECO:0000256" key="2">
    <source>
        <dbReference type="SAM" id="Phobius"/>
    </source>
</evidence>
<keyword evidence="2" id="KW-0472">Membrane</keyword>
<reference evidence="4 5" key="1">
    <citation type="submission" date="2019-11" db="EMBL/GenBank/DDBJ databases">
        <authorList>
            <person name="Dong K."/>
        </authorList>
    </citation>
    <scope>NUCLEOTIDE SEQUENCE [LARGE SCALE GENOMIC DNA]</scope>
    <source>
        <strain evidence="4 5">NBRC 111993</strain>
    </source>
</reference>
<evidence type="ECO:0000313" key="5">
    <source>
        <dbReference type="Proteomes" id="UP000478183"/>
    </source>
</evidence>
<feature type="domain" description="SPOR" evidence="3">
    <location>
        <begin position="305"/>
        <end position="390"/>
    </location>
</feature>
<feature type="compositionally biased region" description="Low complexity" evidence="1">
    <location>
        <begin position="270"/>
        <end position="296"/>
    </location>
</feature>
<keyword evidence="2" id="KW-1133">Transmembrane helix</keyword>
<dbReference type="Gene3D" id="3.30.70.1070">
    <property type="entry name" value="Sporulation related repeat"/>
    <property type="match status" value="1"/>
</dbReference>
<dbReference type="EMBL" id="WMIE01000002">
    <property type="protein sequence ID" value="MTH77377.1"/>
    <property type="molecule type" value="Genomic_DNA"/>
</dbReference>
<dbReference type="InterPro" id="IPR036680">
    <property type="entry name" value="SPOR-like_sf"/>
</dbReference>
<evidence type="ECO:0000256" key="1">
    <source>
        <dbReference type="SAM" id="MobiDB-lite"/>
    </source>
</evidence>
<comment type="caution">
    <text evidence="4">The sequence shown here is derived from an EMBL/GenBank/DDBJ whole genome shotgun (WGS) entry which is preliminary data.</text>
</comment>
<dbReference type="RefSeq" id="WP_155094748.1">
    <property type="nucleotide sequence ID" value="NZ_WMIE01000002.1"/>
</dbReference>